<dbReference type="Gramene" id="ONIVA06G05700.1">
    <property type="protein sequence ID" value="ONIVA06G05700.1"/>
    <property type="gene ID" value="ONIVA06G05700"/>
</dbReference>
<evidence type="ECO:0000313" key="2">
    <source>
        <dbReference type="EnsemblPlants" id="ONIVA06G05700.1"/>
    </source>
</evidence>
<dbReference type="AlphaFoldDB" id="A0A0E0HLN4"/>
<protein>
    <submittedName>
        <fullName evidence="2">Uncharacterized protein</fullName>
    </submittedName>
</protein>
<proteinExistence type="predicted"/>
<organism evidence="2">
    <name type="scientific">Oryza nivara</name>
    <name type="common">Indian wild rice</name>
    <name type="synonym">Oryza sativa f. spontanea</name>
    <dbReference type="NCBI Taxonomy" id="4536"/>
    <lineage>
        <taxon>Eukaryota</taxon>
        <taxon>Viridiplantae</taxon>
        <taxon>Streptophyta</taxon>
        <taxon>Embryophyta</taxon>
        <taxon>Tracheophyta</taxon>
        <taxon>Spermatophyta</taxon>
        <taxon>Magnoliopsida</taxon>
        <taxon>Liliopsida</taxon>
        <taxon>Poales</taxon>
        <taxon>Poaceae</taxon>
        <taxon>BOP clade</taxon>
        <taxon>Oryzoideae</taxon>
        <taxon>Oryzeae</taxon>
        <taxon>Oryzinae</taxon>
        <taxon>Oryza</taxon>
    </lineage>
</organism>
<reference evidence="2" key="2">
    <citation type="submission" date="2018-04" db="EMBL/GenBank/DDBJ databases">
        <title>OnivRS2 (Oryza nivara Reference Sequence Version 2).</title>
        <authorList>
            <person name="Zhang J."/>
            <person name="Kudrna D."/>
            <person name="Lee S."/>
            <person name="Talag J."/>
            <person name="Rajasekar S."/>
            <person name="Welchert J."/>
            <person name="Hsing Y.-I."/>
            <person name="Wing R.A."/>
        </authorList>
    </citation>
    <scope>NUCLEOTIDE SEQUENCE [LARGE SCALE GENOMIC DNA]</scope>
    <source>
        <strain evidence="2">SL10</strain>
    </source>
</reference>
<dbReference type="Proteomes" id="UP000006591">
    <property type="component" value="Chromosome 6"/>
</dbReference>
<accession>A0A0E0HLN4</accession>
<evidence type="ECO:0000256" key="1">
    <source>
        <dbReference type="SAM" id="MobiDB-lite"/>
    </source>
</evidence>
<dbReference type="HOGENOM" id="CLU_1878768_0_0_1"/>
<sequence length="136" mass="14886">MGLHNATPTPTPMPMLPWLPAAAASTATPPRRRQLLQFLPRWHRRPIPGCRRRGPRGAPGRPQPSPLAPISSIPSTMASTQWMTRLIAIPQCEVLGPKVSSLQMTRTDPSPRKLLSSMPAVHLSKTPSPSPTRLLE</sequence>
<reference evidence="2" key="1">
    <citation type="submission" date="2015-04" db="UniProtKB">
        <authorList>
            <consortium name="EnsemblPlants"/>
        </authorList>
    </citation>
    <scope>IDENTIFICATION</scope>
    <source>
        <strain evidence="2">SL10</strain>
    </source>
</reference>
<name>A0A0E0HLN4_ORYNI</name>
<feature type="region of interest" description="Disordered" evidence="1">
    <location>
        <begin position="100"/>
        <end position="136"/>
    </location>
</feature>
<dbReference type="EnsemblPlants" id="ONIVA06G05700.1">
    <property type="protein sequence ID" value="ONIVA06G05700.1"/>
    <property type="gene ID" value="ONIVA06G05700"/>
</dbReference>
<keyword evidence="3" id="KW-1185">Reference proteome</keyword>
<feature type="region of interest" description="Disordered" evidence="1">
    <location>
        <begin position="41"/>
        <end position="73"/>
    </location>
</feature>
<feature type="compositionally biased region" description="Basic residues" evidence="1">
    <location>
        <begin position="41"/>
        <end position="55"/>
    </location>
</feature>
<evidence type="ECO:0000313" key="3">
    <source>
        <dbReference type="Proteomes" id="UP000006591"/>
    </source>
</evidence>